<dbReference type="InterPro" id="IPR009875">
    <property type="entry name" value="PilZ_domain"/>
</dbReference>
<dbReference type="EMBL" id="JAATJC010000001">
    <property type="protein sequence ID" value="NJC04911.1"/>
    <property type="molecule type" value="Genomic_DNA"/>
</dbReference>
<evidence type="ECO:0000313" key="3">
    <source>
        <dbReference type="Proteomes" id="UP000558192"/>
    </source>
</evidence>
<proteinExistence type="predicted"/>
<name>A0A7X6BGC1_9SPHN</name>
<dbReference type="Gene3D" id="2.40.10.220">
    <property type="entry name" value="predicted glycosyltransferase like domains"/>
    <property type="match status" value="1"/>
</dbReference>
<sequence length="115" mass="11953">MTPASRSAAVPDAFVDQRQHPRVAVALPAFLMLGGRRYPVQIVDLSAGGAKVDCGTALVVAGATVTLNWGGAGAQATVRWREGRLAGLAFAAQLDPRDVADLARRSDALGARMRG</sequence>
<organism evidence="2 3">
    <name type="scientific">Sphingomonas kaistensis</name>
    <dbReference type="NCBI Taxonomy" id="298708"/>
    <lineage>
        <taxon>Bacteria</taxon>
        <taxon>Pseudomonadati</taxon>
        <taxon>Pseudomonadota</taxon>
        <taxon>Alphaproteobacteria</taxon>
        <taxon>Sphingomonadales</taxon>
        <taxon>Sphingomonadaceae</taxon>
        <taxon>Sphingomonas</taxon>
    </lineage>
</organism>
<reference evidence="2 3" key="1">
    <citation type="submission" date="2020-03" db="EMBL/GenBank/DDBJ databases">
        <title>Genomic Encyclopedia of Type Strains, Phase IV (KMG-IV): sequencing the most valuable type-strain genomes for metagenomic binning, comparative biology and taxonomic classification.</title>
        <authorList>
            <person name="Goeker M."/>
        </authorList>
    </citation>
    <scope>NUCLEOTIDE SEQUENCE [LARGE SCALE GENOMIC DNA]</scope>
    <source>
        <strain evidence="2 3">DSM 16846</strain>
    </source>
</reference>
<evidence type="ECO:0000313" key="2">
    <source>
        <dbReference type="EMBL" id="NJC04911.1"/>
    </source>
</evidence>
<dbReference type="GO" id="GO:0035438">
    <property type="term" value="F:cyclic-di-GMP binding"/>
    <property type="evidence" value="ECO:0007669"/>
    <property type="project" value="InterPro"/>
</dbReference>
<gene>
    <name evidence="2" type="ORF">GGQ97_000704</name>
</gene>
<comment type="caution">
    <text evidence="2">The sequence shown here is derived from an EMBL/GenBank/DDBJ whole genome shotgun (WGS) entry which is preliminary data.</text>
</comment>
<evidence type="ECO:0000259" key="1">
    <source>
        <dbReference type="Pfam" id="PF07238"/>
    </source>
</evidence>
<dbReference type="Pfam" id="PF07238">
    <property type="entry name" value="PilZ"/>
    <property type="match status" value="1"/>
</dbReference>
<dbReference type="AlphaFoldDB" id="A0A7X6BGC1"/>
<accession>A0A7X6BGC1</accession>
<dbReference type="RefSeq" id="WP_168067671.1">
    <property type="nucleotide sequence ID" value="NZ_JAATJC010000001.1"/>
</dbReference>
<keyword evidence="3" id="KW-1185">Reference proteome</keyword>
<feature type="domain" description="PilZ" evidence="1">
    <location>
        <begin position="16"/>
        <end position="104"/>
    </location>
</feature>
<protein>
    <recommendedName>
        <fullName evidence="1">PilZ domain-containing protein</fullName>
    </recommendedName>
</protein>
<dbReference type="Proteomes" id="UP000558192">
    <property type="component" value="Unassembled WGS sequence"/>
</dbReference>
<dbReference type="SUPFAM" id="SSF141371">
    <property type="entry name" value="PilZ domain-like"/>
    <property type="match status" value="1"/>
</dbReference>